<evidence type="ECO:0000259" key="7">
    <source>
        <dbReference type="Pfam" id="PF01061"/>
    </source>
</evidence>
<proteinExistence type="predicted"/>
<accession>A0A7H4LWV0</accession>
<gene>
    <name evidence="8" type="primary">ybhS_2</name>
    <name evidence="8" type="ORF">NCTC11694_01783</name>
</gene>
<sequence>MTVVGAILTSLVVAREWERGTMEALLSTEITRAELLLCKLIPYYFLGMLAMLLCMLVAVFILGVPFRGSLVILFFITSLFLLSTLGMGLLISTITRNQFNAAQVALNAAFLPSIMLSGFIFQIDSMPAIIRAVTYVIPRAILSAPCKACFWRATSGGAAGERDVFNRLGGDVYRPDVAENQTGVWINLPACPPGCG</sequence>
<keyword evidence="5 6" id="KW-0472">Membrane</keyword>
<name>A0A7H4LWV0_9ENTR</name>
<comment type="subcellular location">
    <subcellularLocation>
        <location evidence="1">Cell membrane</location>
        <topology evidence="1">Multi-pass membrane protein</topology>
    </subcellularLocation>
</comment>
<evidence type="ECO:0000256" key="5">
    <source>
        <dbReference type="ARBA" id="ARBA00023136"/>
    </source>
</evidence>
<dbReference type="InterPro" id="IPR051449">
    <property type="entry name" value="ABC-2_transporter_component"/>
</dbReference>
<dbReference type="Pfam" id="PF01061">
    <property type="entry name" value="ABC2_membrane"/>
    <property type="match status" value="1"/>
</dbReference>
<dbReference type="PANTHER" id="PTHR30294:SF29">
    <property type="entry name" value="MULTIDRUG ABC TRANSPORTER PERMEASE YBHS-RELATED"/>
    <property type="match status" value="1"/>
</dbReference>
<dbReference type="InterPro" id="IPR013525">
    <property type="entry name" value="ABC2_TM"/>
</dbReference>
<feature type="transmembrane region" description="Helical" evidence="6">
    <location>
        <begin position="41"/>
        <end position="63"/>
    </location>
</feature>
<evidence type="ECO:0000256" key="2">
    <source>
        <dbReference type="ARBA" id="ARBA00022475"/>
    </source>
</evidence>
<dbReference type="PANTHER" id="PTHR30294">
    <property type="entry name" value="MEMBRANE COMPONENT OF ABC TRANSPORTER YHHJ-RELATED"/>
    <property type="match status" value="1"/>
</dbReference>
<dbReference type="EMBL" id="UGJR01000002">
    <property type="protein sequence ID" value="STR40626.1"/>
    <property type="molecule type" value="Genomic_DNA"/>
</dbReference>
<evidence type="ECO:0000313" key="8">
    <source>
        <dbReference type="EMBL" id="STR40626.1"/>
    </source>
</evidence>
<keyword evidence="2" id="KW-1003">Cell membrane</keyword>
<reference evidence="8 9" key="1">
    <citation type="submission" date="2018-06" db="EMBL/GenBank/DDBJ databases">
        <authorList>
            <consortium name="Pathogen Informatics"/>
            <person name="Doyle S."/>
        </authorList>
    </citation>
    <scope>NUCLEOTIDE SEQUENCE [LARGE SCALE GENOMIC DNA]</scope>
    <source>
        <strain evidence="8 9">NCTC11694</strain>
    </source>
</reference>
<dbReference type="Proteomes" id="UP000255050">
    <property type="component" value="Unassembled WGS sequence"/>
</dbReference>
<keyword evidence="3 6" id="KW-0812">Transmembrane</keyword>
<evidence type="ECO:0000256" key="3">
    <source>
        <dbReference type="ARBA" id="ARBA00022692"/>
    </source>
</evidence>
<dbReference type="AlphaFoldDB" id="A0A7H4LWV0"/>
<comment type="caution">
    <text evidence="8">The sequence shown here is derived from an EMBL/GenBank/DDBJ whole genome shotgun (WGS) entry which is preliminary data.</text>
</comment>
<feature type="domain" description="ABC-2 type transporter transmembrane" evidence="7">
    <location>
        <begin position="5"/>
        <end position="138"/>
    </location>
</feature>
<dbReference type="GO" id="GO:0140359">
    <property type="term" value="F:ABC-type transporter activity"/>
    <property type="evidence" value="ECO:0007669"/>
    <property type="project" value="InterPro"/>
</dbReference>
<evidence type="ECO:0000313" key="9">
    <source>
        <dbReference type="Proteomes" id="UP000255050"/>
    </source>
</evidence>
<feature type="transmembrane region" description="Helical" evidence="6">
    <location>
        <begin position="101"/>
        <end position="121"/>
    </location>
</feature>
<organism evidence="8 9">
    <name type="scientific">Klebsiella michiganensis</name>
    <dbReference type="NCBI Taxonomy" id="1134687"/>
    <lineage>
        <taxon>Bacteria</taxon>
        <taxon>Pseudomonadati</taxon>
        <taxon>Pseudomonadota</taxon>
        <taxon>Gammaproteobacteria</taxon>
        <taxon>Enterobacterales</taxon>
        <taxon>Enterobacteriaceae</taxon>
        <taxon>Klebsiella/Raoultella group</taxon>
        <taxon>Klebsiella</taxon>
    </lineage>
</organism>
<evidence type="ECO:0000256" key="1">
    <source>
        <dbReference type="ARBA" id="ARBA00004651"/>
    </source>
</evidence>
<keyword evidence="4 6" id="KW-1133">Transmembrane helix</keyword>
<protein>
    <submittedName>
        <fullName evidence="8">ABC transporter</fullName>
    </submittedName>
</protein>
<dbReference type="GO" id="GO:0005886">
    <property type="term" value="C:plasma membrane"/>
    <property type="evidence" value="ECO:0007669"/>
    <property type="project" value="UniProtKB-SubCell"/>
</dbReference>
<evidence type="ECO:0000256" key="6">
    <source>
        <dbReference type="SAM" id="Phobius"/>
    </source>
</evidence>
<evidence type="ECO:0000256" key="4">
    <source>
        <dbReference type="ARBA" id="ARBA00022989"/>
    </source>
</evidence>
<feature type="transmembrane region" description="Helical" evidence="6">
    <location>
        <begin position="70"/>
        <end position="95"/>
    </location>
</feature>